<proteinExistence type="predicted"/>
<evidence type="ECO:0000313" key="2">
    <source>
        <dbReference type="Proteomes" id="UP000065641"/>
    </source>
</evidence>
<dbReference type="STRING" id="1249552.PS2015_820"/>
<gene>
    <name evidence="1" type="ORF">PS2015_820</name>
</gene>
<evidence type="ECO:0000313" key="1">
    <source>
        <dbReference type="EMBL" id="ALO45494.1"/>
    </source>
</evidence>
<accession>A0A0S2KAZ4</accession>
<dbReference type="AlphaFoldDB" id="A0A0S2KAZ4"/>
<name>A0A0S2KAZ4_9GAMM</name>
<dbReference type="KEGG" id="pspi:PS2015_820"/>
<reference evidence="1 2" key="1">
    <citation type="submission" date="2015-11" db="EMBL/GenBank/DDBJ databases">
        <authorList>
            <person name="Zhang Y."/>
            <person name="Guo Z."/>
        </authorList>
    </citation>
    <scope>NUCLEOTIDE SEQUENCE [LARGE SCALE GENOMIC DNA]</scope>
    <source>
        <strain evidence="1 2">KCTC 32221</strain>
    </source>
</reference>
<sequence length="63" mass="6404">MRELDCTEIEMVGGGFIPAIQAVVYGVGLLAGNTAVRTTAVWAAQGIVGGSAFAAVQHVVDQS</sequence>
<keyword evidence="2" id="KW-1185">Reference proteome</keyword>
<protein>
    <submittedName>
        <fullName evidence="1">Uncharacterized protein</fullName>
    </submittedName>
</protein>
<dbReference type="EMBL" id="CP013189">
    <property type="protein sequence ID" value="ALO45494.1"/>
    <property type="molecule type" value="Genomic_DNA"/>
</dbReference>
<dbReference type="Proteomes" id="UP000065641">
    <property type="component" value="Chromosome"/>
</dbReference>
<organism evidence="1 2">
    <name type="scientific">Pseudohongiella spirulinae</name>
    <dbReference type="NCBI Taxonomy" id="1249552"/>
    <lineage>
        <taxon>Bacteria</taxon>
        <taxon>Pseudomonadati</taxon>
        <taxon>Pseudomonadota</taxon>
        <taxon>Gammaproteobacteria</taxon>
        <taxon>Pseudomonadales</taxon>
        <taxon>Pseudohongiellaceae</taxon>
        <taxon>Pseudohongiella</taxon>
    </lineage>
</organism>